<evidence type="ECO:0000256" key="1">
    <source>
        <dbReference type="SAM" id="Phobius"/>
    </source>
</evidence>
<evidence type="ECO:0000313" key="3">
    <source>
        <dbReference type="Proteomes" id="UP000244093"/>
    </source>
</evidence>
<dbReference type="AlphaFoldDB" id="A0A2R7Y7A6"/>
<dbReference type="Proteomes" id="UP000244093">
    <property type="component" value="Unassembled WGS sequence"/>
</dbReference>
<evidence type="ECO:0000313" key="2">
    <source>
        <dbReference type="EMBL" id="PUA33423.1"/>
    </source>
</evidence>
<dbReference type="EMBL" id="NBVN01000002">
    <property type="protein sequence ID" value="PUA33423.1"/>
    <property type="molecule type" value="Genomic_DNA"/>
</dbReference>
<comment type="caution">
    <text evidence="2">The sequence shown here is derived from an EMBL/GenBank/DDBJ whole genome shotgun (WGS) entry which is preliminary data.</text>
</comment>
<dbReference type="Gene3D" id="3.40.190.10">
    <property type="entry name" value="Periplasmic binding protein-like II"/>
    <property type="match status" value="2"/>
</dbReference>
<dbReference type="PANTHER" id="PTHR42941">
    <property type="entry name" value="SLL1037 PROTEIN"/>
    <property type="match status" value="1"/>
</dbReference>
<dbReference type="SUPFAM" id="SSF53850">
    <property type="entry name" value="Periplasmic binding protein-like II"/>
    <property type="match status" value="1"/>
</dbReference>
<organism evidence="2 3">
    <name type="scientific">Zestosphaera tikiterensis</name>
    <dbReference type="NCBI Taxonomy" id="1973259"/>
    <lineage>
        <taxon>Archaea</taxon>
        <taxon>Thermoproteota</taxon>
        <taxon>Thermoprotei</taxon>
        <taxon>Desulfurococcales</taxon>
        <taxon>Desulfurococcaceae</taxon>
        <taxon>Zestosphaera</taxon>
    </lineage>
</organism>
<keyword evidence="1" id="KW-0472">Membrane</keyword>
<keyword evidence="1" id="KW-1133">Transmembrane helix</keyword>
<dbReference type="InterPro" id="IPR011852">
    <property type="entry name" value="TRAP_TAXI"/>
</dbReference>
<feature type="transmembrane region" description="Helical" evidence="1">
    <location>
        <begin position="12"/>
        <end position="32"/>
    </location>
</feature>
<dbReference type="NCBIfam" id="TIGR02122">
    <property type="entry name" value="TRAP_TAXI"/>
    <property type="match status" value="1"/>
</dbReference>
<dbReference type="CDD" id="cd13567">
    <property type="entry name" value="PBP2_TtGluBP"/>
    <property type="match status" value="1"/>
</dbReference>
<protein>
    <submittedName>
        <fullName evidence="2">C4-dicarboxylate ABC transporter substrate-binding protein</fullName>
    </submittedName>
</protein>
<sequence>MKLLTAGLSKTFAIVLAVVVIVAIAAVVWYFTAQPTVTTFKMKIFTGGTGGVYYPIGNALAELLNKYSKGRIEASAQSSGASVANVKALEAGDAHLIFVQNDIAYYGYKGIYMFEGSPAKSIRGVAVLYPEIIQIIVKADSGIKSIYDLAGKRVAVGAAGSGTAVEAELILKAAGVWDKITVQNLDFTQAAEAIKLGQVDAAFVVAGIPTAAVTQLAATTPVNLVEIPDDIISKLVSQGYRFFVPIVVPKETYSGMTSDVKTAAVMAMLAVRSDVPDDIVYTLLDIMFSHLSELQQAHARASAIALNKALNGMSIPLHPGAVKYYQEKGITVPSELKP</sequence>
<name>A0A2R7Y7A6_9CREN</name>
<dbReference type="PANTHER" id="PTHR42941:SF1">
    <property type="entry name" value="SLL1037 PROTEIN"/>
    <property type="match status" value="1"/>
</dbReference>
<gene>
    <name evidence="2" type="ORF">B7O98_03090</name>
</gene>
<accession>A0A2R7Y7A6</accession>
<keyword evidence="1" id="KW-0812">Transmembrane</keyword>
<dbReference type="Pfam" id="PF16868">
    <property type="entry name" value="NMT1_3"/>
    <property type="match status" value="1"/>
</dbReference>
<proteinExistence type="predicted"/>
<reference evidence="2 3" key="1">
    <citation type="journal article" date="2018" name="Syst. Appl. Microbiol.">
        <title>A new symbiotic nanoarchaeote (Candidatus Nanoclepta minutus) and its host (Zestosphaera tikiterensis gen. nov., sp. nov.) from a New Zealand hot spring.</title>
        <authorList>
            <person name="St John E."/>
            <person name="Liu Y."/>
            <person name="Podar M."/>
            <person name="Stott M.B."/>
            <person name="Meneghin J."/>
            <person name="Chen Z."/>
            <person name="Lagutin K."/>
            <person name="Mitchell K."/>
            <person name="Reysenbach A.L."/>
        </authorList>
    </citation>
    <scope>NUCLEOTIDE SEQUENCE [LARGE SCALE GENOMIC DNA]</scope>
    <source>
        <strain evidence="2">NZ3</strain>
    </source>
</reference>